<dbReference type="Pfam" id="PF24883">
    <property type="entry name" value="NPHP3_N"/>
    <property type="match status" value="1"/>
</dbReference>
<feature type="domain" description="Nephrocystin 3-like N-terminal" evidence="3">
    <location>
        <begin position="192"/>
        <end position="281"/>
    </location>
</feature>
<dbReference type="InterPro" id="IPR056884">
    <property type="entry name" value="NPHP3-like_N"/>
</dbReference>
<reference evidence="4" key="2">
    <citation type="submission" date="2023-05" db="EMBL/GenBank/DDBJ databases">
        <authorList>
            <consortium name="Lawrence Berkeley National Laboratory"/>
            <person name="Steindorff A."/>
            <person name="Hensen N."/>
            <person name="Bonometti L."/>
            <person name="Westerberg I."/>
            <person name="Brannstrom I.O."/>
            <person name="Guillou S."/>
            <person name="Cros-Aarteil S."/>
            <person name="Calhoun S."/>
            <person name="Haridas S."/>
            <person name="Kuo A."/>
            <person name="Mondo S."/>
            <person name="Pangilinan J."/>
            <person name="Riley R."/>
            <person name="Labutti K."/>
            <person name="Andreopoulos B."/>
            <person name="Lipzen A."/>
            <person name="Chen C."/>
            <person name="Yanf M."/>
            <person name="Daum C."/>
            <person name="Ng V."/>
            <person name="Clum A."/>
            <person name="Ohm R."/>
            <person name="Martin F."/>
            <person name="Silar P."/>
            <person name="Natvig D."/>
            <person name="Lalanne C."/>
            <person name="Gautier V."/>
            <person name="Ament-Velasquez S.L."/>
            <person name="Kruys A."/>
            <person name="Hutchinson M.I."/>
            <person name="Powell A.J."/>
            <person name="Barry K."/>
            <person name="Miller A.N."/>
            <person name="Grigoriev I.V."/>
            <person name="Debuchy R."/>
            <person name="Gladieux P."/>
            <person name="Thoren M.H."/>
            <person name="Johannesson H."/>
        </authorList>
    </citation>
    <scope>NUCLEOTIDE SEQUENCE</scope>
    <source>
        <strain evidence="4">CBS 538.74</strain>
    </source>
</reference>
<evidence type="ECO:0000256" key="2">
    <source>
        <dbReference type="SAM" id="MobiDB-lite"/>
    </source>
</evidence>
<proteinExistence type="predicted"/>
<evidence type="ECO:0000259" key="3">
    <source>
        <dbReference type="Pfam" id="PF24883"/>
    </source>
</evidence>
<evidence type="ECO:0000313" key="4">
    <source>
        <dbReference type="EMBL" id="KAK4150472.1"/>
    </source>
</evidence>
<reference evidence="4" key="1">
    <citation type="journal article" date="2023" name="Mol. Phylogenet. Evol.">
        <title>Genome-scale phylogeny and comparative genomics of the fungal order Sordariales.</title>
        <authorList>
            <person name="Hensen N."/>
            <person name="Bonometti L."/>
            <person name="Westerberg I."/>
            <person name="Brannstrom I.O."/>
            <person name="Guillou S."/>
            <person name="Cros-Aarteil S."/>
            <person name="Calhoun S."/>
            <person name="Haridas S."/>
            <person name="Kuo A."/>
            <person name="Mondo S."/>
            <person name="Pangilinan J."/>
            <person name="Riley R."/>
            <person name="LaButti K."/>
            <person name="Andreopoulos B."/>
            <person name="Lipzen A."/>
            <person name="Chen C."/>
            <person name="Yan M."/>
            <person name="Daum C."/>
            <person name="Ng V."/>
            <person name="Clum A."/>
            <person name="Steindorff A."/>
            <person name="Ohm R.A."/>
            <person name="Martin F."/>
            <person name="Silar P."/>
            <person name="Natvig D.O."/>
            <person name="Lalanne C."/>
            <person name="Gautier V."/>
            <person name="Ament-Velasquez S.L."/>
            <person name="Kruys A."/>
            <person name="Hutchinson M.I."/>
            <person name="Powell A.J."/>
            <person name="Barry K."/>
            <person name="Miller A.N."/>
            <person name="Grigoriev I.V."/>
            <person name="Debuchy R."/>
            <person name="Gladieux P."/>
            <person name="Hiltunen Thoren M."/>
            <person name="Johannesson H."/>
        </authorList>
    </citation>
    <scope>NUCLEOTIDE SEQUENCE</scope>
    <source>
        <strain evidence="4">CBS 538.74</strain>
    </source>
</reference>
<feature type="compositionally biased region" description="Polar residues" evidence="2">
    <location>
        <begin position="784"/>
        <end position="800"/>
    </location>
</feature>
<keyword evidence="5" id="KW-1185">Reference proteome</keyword>
<dbReference type="AlphaFoldDB" id="A0AAN6ZTM0"/>
<dbReference type="EMBL" id="MU857070">
    <property type="protein sequence ID" value="KAK4150472.1"/>
    <property type="molecule type" value="Genomic_DNA"/>
</dbReference>
<feature type="compositionally biased region" description="Low complexity" evidence="2">
    <location>
        <begin position="685"/>
        <end position="711"/>
    </location>
</feature>
<keyword evidence="1" id="KW-0677">Repeat</keyword>
<dbReference type="SUPFAM" id="SSF52540">
    <property type="entry name" value="P-loop containing nucleoside triphosphate hydrolases"/>
    <property type="match status" value="1"/>
</dbReference>
<dbReference type="PANTHER" id="PTHR10039">
    <property type="entry name" value="AMELOGENIN"/>
    <property type="match status" value="1"/>
</dbReference>
<evidence type="ECO:0000256" key="1">
    <source>
        <dbReference type="ARBA" id="ARBA00022737"/>
    </source>
</evidence>
<dbReference type="PANTHER" id="PTHR10039:SF14">
    <property type="entry name" value="NACHT DOMAIN-CONTAINING PROTEIN"/>
    <property type="match status" value="1"/>
</dbReference>
<dbReference type="Proteomes" id="UP001302745">
    <property type="component" value="Unassembled WGS sequence"/>
</dbReference>
<name>A0AAN6ZTM0_9PEZI</name>
<feature type="region of interest" description="Disordered" evidence="2">
    <location>
        <begin position="644"/>
        <end position="814"/>
    </location>
</feature>
<evidence type="ECO:0000313" key="5">
    <source>
        <dbReference type="Proteomes" id="UP001302745"/>
    </source>
</evidence>
<gene>
    <name evidence="4" type="ORF">C8A00DRAFT_36938</name>
</gene>
<sequence>MEALALASTFATLIGFSMQLYGNCKFYIDAARGDCPNDLKLILFETSSLEATLKVVQDILSVSDNRRADEERLQRQIGKPIQDCKSCIEQLLKLAKIILNASAWGTGGKKGTCDTLLKHLKTHKATLSLGLTTELSHEVKQIGADVAEVKTTVNTMQAKLDQAERGEVFKWLEKVNPSTNHNHAGETRERETGQWLTRSDEWNRLIGGGPRSRFLWLHGTPGAGKTVLAYNMVEQVRSMTKADKKQGLAYYYCYHGRNRDETVPFLTWILCRLCRASEYIPVILTDLFRSGVAERLPVKARGMFRYAACQLEILAECGSIAEVEKELNQLPATLDETYERILRNIDPKNREYAVRALALVLGSMDEAGPILAQTLVTGVVGLGTKSFCNIDTLSRYCICLIEVRRDHTVDVAHYTVREFLQSSRIQQKLPFFALPKEKVDEIFSNTVMSAAAQVTTRLTNIRNMPEDRNGEPVDFRAYALRRTRMAMFWHKSAVVGTPQNKDLMMKLLNPYEPTFRGLQLAGTDGPSDDGNEVMFEWLPKFNDKADAMEKAAAHLTMLVSSEKPDFVKKFLGTKSDQQKSALFSTEMSVLFPADWKVYRKRGTYDPRPISVTVMGFYKEGLKRGYDTKTEIKMLSTVFGITEQTKTESMPAGQPSAQRASNSRPATPLNSKSTPSPPHRTPAPTNSSRDASSTTSSSNSSRPNLRPNTPSNKIPPAQGRGQSQVPSQPPHGQGLGRGQGQGPGQGHGMKQQQQAPGPTPHPQRSSSTAVKASGRPAPNNGMPAVSNSNSGSRTVPPSTQGVGNGGPGTSNDARG</sequence>
<dbReference type="InterPro" id="IPR027417">
    <property type="entry name" value="P-loop_NTPase"/>
</dbReference>
<feature type="compositionally biased region" description="Polar residues" evidence="2">
    <location>
        <begin position="654"/>
        <end position="673"/>
    </location>
</feature>
<accession>A0AAN6ZTM0</accession>
<organism evidence="4 5">
    <name type="scientific">Chaetomidium leptoderma</name>
    <dbReference type="NCBI Taxonomy" id="669021"/>
    <lineage>
        <taxon>Eukaryota</taxon>
        <taxon>Fungi</taxon>
        <taxon>Dikarya</taxon>
        <taxon>Ascomycota</taxon>
        <taxon>Pezizomycotina</taxon>
        <taxon>Sordariomycetes</taxon>
        <taxon>Sordariomycetidae</taxon>
        <taxon>Sordariales</taxon>
        <taxon>Chaetomiaceae</taxon>
        <taxon>Chaetomidium</taxon>
    </lineage>
</organism>
<feature type="compositionally biased region" description="Gly residues" evidence="2">
    <location>
        <begin position="732"/>
        <end position="746"/>
    </location>
</feature>
<comment type="caution">
    <text evidence="4">The sequence shown here is derived from an EMBL/GenBank/DDBJ whole genome shotgun (WGS) entry which is preliminary data.</text>
</comment>
<protein>
    <recommendedName>
        <fullName evidence="3">Nephrocystin 3-like N-terminal domain-containing protein</fullName>
    </recommendedName>
</protein>